<dbReference type="Pfam" id="PF13419">
    <property type="entry name" value="HAD_2"/>
    <property type="match status" value="1"/>
</dbReference>
<dbReference type="Gene3D" id="3.40.50.1000">
    <property type="entry name" value="HAD superfamily/HAD-like"/>
    <property type="match status" value="1"/>
</dbReference>
<dbReference type="PANTHER" id="PTHR43434:SF20">
    <property type="entry name" value="5'-NUCLEOTIDASE"/>
    <property type="match status" value="1"/>
</dbReference>
<dbReference type="SUPFAM" id="SSF56784">
    <property type="entry name" value="HAD-like"/>
    <property type="match status" value="1"/>
</dbReference>
<name>A0A9D2K034_9FIRM</name>
<reference evidence="1" key="1">
    <citation type="journal article" date="2021" name="PeerJ">
        <title>Extensive microbial diversity within the chicken gut microbiome revealed by metagenomics and culture.</title>
        <authorList>
            <person name="Gilroy R."/>
            <person name="Ravi A."/>
            <person name="Getino M."/>
            <person name="Pursley I."/>
            <person name="Horton D.L."/>
            <person name="Alikhan N.F."/>
            <person name="Baker D."/>
            <person name="Gharbi K."/>
            <person name="Hall N."/>
            <person name="Watson M."/>
            <person name="Adriaenssens E.M."/>
            <person name="Foster-Nyarko E."/>
            <person name="Jarju S."/>
            <person name="Secka A."/>
            <person name="Antonio M."/>
            <person name="Oren A."/>
            <person name="Chaudhuri R.R."/>
            <person name="La Ragione R."/>
            <person name="Hildebrand F."/>
            <person name="Pallen M.J."/>
        </authorList>
    </citation>
    <scope>NUCLEOTIDE SEQUENCE</scope>
    <source>
        <strain evidence="1">ChiW7-2402</strain>
    </source>
</reference>
<dbReference type="SFLD" id="SFLDG01135">
    <property type="entry name" value="C1.5.6:_HAD__Beta-PGM__Phospha"/>
    <property type="match status" value="1"/>
</dbReference>
<dbReference type="GO" id="GO:0016787">
    <property type="term" value="F:hydrolase activity"/>
    <property type="evidence" value="ECO:0007669"/>
    <property type="project" value="UniProtKB-KW"/>
</dbReference>
<proteinExistence type="predicted"/>
<gene>
    <name evidence="1" type="ORF">H9964_01560</name>
</gene>
<keyword evidence="1" id="KW-0378">Hydrolase</keyword>
<dbReference type="SFLD" id="SFLDG01129">
    <property type="entry name" value="C1.5:_HAD__Beta-PGM__Phosphata"/>
    <property type="match status" value="1"/>
</dbReference>
<dbReference type="Proteomes" id="UP000824102">
    <property type="component" value="Unassembled WGS sequence"/>
</dbReference>
<dbReference type="EMBL" id="DXBB01000033">
    <property type="protein sequence ID" value="HIZ72249.1"/>
    <property type="molecule type" value="Genomic_DNA"/>
</dbReference>
<dbReference type="InterPro" id="IPR023214">
    <property type="entry name" value="HAD_sf"/>
</dbReference>
<dbReference type="GO" id="GO:0004713">
    <property type="term" value="F:protein tyrosine kinase activity"/>
    <property type="evidence" value="ECO:0007669"/>
    <property type="project" value="TreeGrafter"/>
</dbReference>
<organism evidence="1 2">
    <name type="scientific">Candidatus Gallimonas intestinavium</name>
    <dbReference type="NCBI Taxonomy" id="2838603"/>
    <lineage>
        <taxon>Bacteria</taxon>
        <taxon>Bacillati</taxon>
        <taxon>Bacillota</taxon>
        <taxon>Clostridia</taxon>
        <taxon>Candidatus Gallimonas</taxon>
    </lineage>
</organism>
<dbReference type="AlphaFoldDB" id="A0A9D2K034"/>
<dbReference type="InterPro" id="IPR050155">
    <property type="entry name" value="HAD-like_hydrolase_sf"/>
</dbReference>
<dbReference type="CDD" id="cd04302">
    <property type="entry name" value="HAD_5NT"/>
    <property type="match status" value="1"/>
</dbReference>
<comment type="caution">
    <text evidence="1">The sequence shown here is derived from an EMBL/GenBank/DDBJ whole genome shotgun (WGS) entry which is preliminary data.</text>
</comment>
<sequence>MIKDILFDLDGTLTEPFEGITNSVLYALHKCGIAETDREKLRAFIGPPLLASFSEYYGMTREEARRAVSFYREYYEEKGIFENAVIPGIPALVQALSERYRLFVATSKPELFAERIMERFGLRPYFVRTFGASLDETRTEKAEVIAYALQEGGIARETALMVGDRKHDILGAKANGIRSMGVLFGYGSREELVEAGADCIAETPADVLKIIEKMRGCPCECGRGRR</sequence>
<protein>
    <submittedName>
        <fullName evidence="1">HAD family hydrolase</fullName>
    </submittedName>
</protein>
<dbReference type="Gene3D" id="1.10.150.240">
    <property type="entry name" value="Putative phosphatase, domain 2"/>
    <property type="match status" value="1"/>
</dbReference>
<accession>A0A9D2K034</accession>
<evidence type="ECO:0000313" key="2">
    <source>
        <dbReference type="Proteomes" id="UP000824102"/>
    </source>
</evidence>
<dbReference type="InterPro" id="IPR041492">
    <property type="entry name" value="HAD_2"/>
</dbReference>
<dbReference type="PANTHER" id="PTHR43434">
    <property type="entry name" value="PHOSPHOGLYCOLATE PHOSPHATASE"/>
    <property type="match status" value="1"/>
</dbReference>
<dbReference type="SFLD" id="SFLDS00003">
    <property type="entry name" value="Haloacid_Dehalogenase"/>
    <property type="match status" value="1"/>
</dbReference>
<evidence type="ECO:0000313" key="1">
    <source>
        <dbReference type="EMBL" id="HIZ72249.1"/>
    </source>
</evidence>
<dbReference type="InterPro" id="IPR023198">
    <property type="entry name" value="PGP-like_dom2"/>
</dbReference>
<dbReference type="GO" id="GO:0005829">
    <property type="term" value="C:cytosol"/>
    <property type="evidence" value="ECO:0007669"/>
    <property type="project" value="TreeGrafter"/>
</dbReference>
<dbReference type="InterPro" id="IPR036412">
    <property type="entry name" value="HAD-like_sf"/>
</dbReference>
<reference evidence="1" key="2">
    <citation type="submission" date="2021-04" db="EMBL/GenBank/DDBJ databases">
        <authorList>
            <person name="Gilroy R."/>
        </authorList>
    </citation>
    <scope>NUCLEOTIDE SEQUENCE</scope>
    <source>
        <strain evidence="1">ChiW7-2402</strain>
    </source>
</reference>